<sequence length="75" mass="7338">MGWFGKRRSEKKQNTYQTPAGAANPTHKTYGSEDTKSKIGSKGNHGSAAVIASAAAASAAASSSASACSGGGGCC</sequence>
<keyword evidence="3" id="KW-1185">Reference proteome</keyword>
<feature type="region of interest" description="Disordered" evidence="1">
    <location>
        <begin position="1"/>
        <end position="45"/>
    </location>
</feature>
<evidence type="ECO:0000256" key="1">
    <source>
        <dbReference type="SAM" id="MobiDB-lite"/>
    </source>
</evidence>
<reference evidence="2 3" key="1">
    <citation type="journal article" date="2023" name="Plant Biotechnol. J.">
        <title>Chromosome-level wild Hevea brasiliensis genome provides new tools for genomic-assisted breeding and valuable loci to elevate rubber yield.</title>
        <authorList>
            <person name="Cheng H."/>
            <person name="Song X."/>
            <person name="Hu Y."/>
            <person name="Wu T."/>
            <person name="Yang Q."/>
            <person name="An Z."/>
            <person name="Feng S."/>
            <person name="Deng Z."/>
            <person name="Wu W."/>
            <person name="Zeng X."/>
            <person name="Tu M."/>
            <person name="Wang X."/>
            <person name="Huang H."/>
        </authorList>
    </citation>
    <scope>NUCLEOTIDE SEQUENCE [LARGE SCALE GENOMIC DNA]</scope>
    <source>
        <strain evidence="2">MT/VB/25A 57/8</strain>
    </source>
</reference>
<dbReference type="Proteomes" id="UP001174677">
    <property type="component" value="Chromosome 12"/>
</dbReference>
<proteinExistence type="predicted"/>
<evidence type="ECO:0000313" key="2">
    <source>
        <dbReference type="EMBL" id="KAJ9166962.1"/>
    </source>
</evidence>
<accession>A0ABQ9LI90</accession>
<feature type="compositionally biased region" description="Basic residues" evidence="1">
    <location>
        <begin position="1"/>
        <end position="10"/>
    </location>
</feature>
<protein>
    <submittedName>
        <fullName evidence="2">Uncharacterized protein</fullName>
    </submittedName>
</protein>
<comment type="caution">
    <text evidence="2">The sequence shown here is derived from an EMBL/GenBank/DDBJ whole genome shotgun (WGS) entry which is preliminary data.</text>
</comment>
<gene>
    <name evidence="2" type="ORF">P3X46_021651</name>
</gene>
<dbReference type="EMBL" id="JARPOI010000012">
    <property type="protein sequence ID" value="KAJ9166962.1"/>
    <property type="molecule type" value="Genomic_DNA"/>
</dbReference>
<organism evidence="2 3">
    <name type="scientific">Hevea brasiliensis</name>
    <name type="common">Para rubber tree</name>
    <name type="synonym">Siphonia brasiliensis</name>
    <dbReference type="NCBI Taxonomy" id="3981"/>
    <lineage>
        <taxon>Eukaryota</taxon>
        <taxon>Viridiplantae</taxon>
        <taxon>Streptophyta</taxon>
        <taxon>Embryophyta</taxon>
        <taxon>Tracheophyta</taxon>
        <taxon>Spermatophyta</taxon>
        <taxon>Magnoliopsida</taxon>
        <taxon>eudicotyledons</taxon>
        <taxon>Gunneridae</taxon>
        <taxon>Pentapetalae</taxon>
        <taxon>rosids</taxon>
        <taxon>fabids</taxon>
        <taxon>Malpighiales</taxon>
        <taxon>Euphorbiaceae</taxon>
        <taxon>Crotonoideae</taxon>
        <taxon>Micrandreae</taxon>
        <taxon>Hevea</taxon>
    </lineage>
</organism>
<evidence type="ECO:0000313" key="3">
    <source>
        <dbReference type="Proteomes" id="UP001174677"/>
    </source>
</evidence>
<name>A0ABQ9LI90_HEVBR</name>